<protein>
    <submittedName>
        <fullName evidence="5">NAD(P)-dependent oxidoreductase</fullName>
    </submittedName>
</protein>
<comment type="caution">
    <text evidence="5">The sequence shown here is derived from an EMBL/GenBank/DDBJ whole genome shotgun (WGS) entry which is preliminary data.</text>
</comment>
<evidence type="ECO:0000259" key="4">
    <source>
        <dbReference type="SMART" id="SM00822"/>
    </source>
</evidence>
<evidence type="ECO:0000256" key="3">
    <source>
        <dbReference type="RuleBase" id="RU000363"/>
    </source>
</evidence>
<dbReference type="Pfam" id="PF00106">
    <property type="entry name" value="adh_short"/>
    <property type="match status" value="1"/>
</dbReference>
<comment type="similarity">
    <text evidence="1 3">Belongs to the short-chain dehydrogenases/reductases (SDR) family.</text>
</comment>
<dbReference type="RefSeq" id="WP_131198251.1">
    <property type="nucleotide sequence ID" value="NZ_QJUL01000018.1"/>
</dbReference>
<dbReference type="FunFam" id="3.40.50.720:FF:000047">
    <property type="entry name" value="NADP-dependent L-serine/L-allo-threonine dehydrogenase"/>
    <property type="match status" value="1"/>
</dbReference>
<dbReference type="PRINTS" id="PR00080">
    <property type="entry name" value="SDRFAMILY"/>
</dbReference>
<dbReference type="Gene3D" id="3.40.50.720">
    <property type="entry name" value="NAD(P)-binding Rossmann-like Domain"/>
    <property type="match status" value="1"/>
</dbReference>
<evidence type="ECO:0000313" key="5">
    <source>
        <dbReference type="EMBL" id="TBU91537.1"/>
    </source>
</evidence>
<dbReference type="SUPFAM" id="SSF51735">
    <property type="entry name" value="NAD(P)-binding Rossmann-fold domains"/>
    <property type="match status" value="1"/>
</dbReference>
<dbReference type="PROSITE" id="PS00061">
    <property type="entry name" value="ADH_SHORT"/>
    <property type="match status" value="1"/>
</dbReference>
<keyword evidence="2" id="KW-0560">Oxidoreductase</keyword>
<dbReference type="EMBL" id="QJUL01000018">
    <property type="protein sequence ID" value="TBU91537.1"/>
    <property type="molecule type" value="Genomic_DNA"/>
</dbReference>
<accession>A0A4Q9QZS6</accession>
<dbReference type="PANTHER" id="PTHR42901:SF1">
    <property type="entry name" value="ALCOHOL DEHYDROGENASE"/>
    <property type="match status" value="1"/>
</dbReference>
<dbReference type="AlphaFoldDB" id="A0A4Q9QZS6"/>
<reference evidence="5 6" key="1">
    <citation type="submission" date="2018-06" db="EMBL/GenBank/DDBJ databases">
        <title>Three novel Pseudomonas species isolated from symptomatic oak.</title>
        <authorList>
            <person name="Bueno-Gonzalez V."/>
            <person name="Brady C."/>
        </authorList>
    </citation>
    <scope>NUCLEOTIDE SEQUENCE [LARGE SCALE GENOMIC DNA]</scope>
    <source>
        <strain evidence="5 6">P6B</strain>
    </source>
</reference>
<dbReference type="InterPro" id="IPR057326">
    <property type="entry name" value="KR_dom"/>
</dbReference>
<organism evidence="5 6">
    <name type="scientific">Phytopseudomonas dryadis</name>
    <dbReference type="NCBI Taxonomy" id="2487520"/>
    <lineage>
        <taxon>Bacteria</taxon>
        <taxon>Pseudomonadati</taxon>
        <taxon>Pseudomonadota</taxon>
        <taxon>Gammaproteobacteria</taxon>
        <taxon>Pseudomonadales</taxon>
        <taxon>Pseudomonadaceae</taxon>
        <taxon>Phytopseudomonas</taxon>
    </lineage>
</organism>
<evidence type="ECO:0000256" key="2">
    <source>
        <dbReference type="ARBA" id="ARBA00023002"/>
    </source>
</evidence>
<dbReference type="PANTHER" id="PTHR42901">
    <property type="entry name" value="ALCOHOL DEHYDROGENASE"/>
    <property type="match status" value="1"/>
</dbReference>
<name>A0A4Q9QZS6_9GAMM</name>
<dbReference type="OrthoDB" id="9810734at2"/>
<gene>
    <name evidence="5" type="ORF">DNK44_13740</name>
</gene>
<evidence type="ECO:0000256" key="1">
    <source>
        <dbReference type="ARBA" id="ARBA00006484"/>
    </source>
</evidence>
<dbReference type="InterPro" id="IPR002347">
    <property type="entry name" value="SDR_fam"/>
</dbReference>
<dbReference type="Proteomes" id="UP000293172">
    <property type="component" value="Unassembled WGS sequence"/>
</dbReference>
<dbReference type="PRINTS" id="PR00081">
    <property type="entry name" value="GDHRDH"/>
</dbReference>
<proteinExistence type="inferred from homology"/>
<dbReference type="SMART" id="SM00822">
    <property type="entry name" value="PKS_KR"/>
    <property type="match status" value="1"/>
</dbReference>
<dbReference type="InterPro" id="IPR020904">
    <property type="entry name" value="Sc_DH/Rdtase_CS"/>
</dbReference>
<dbReference type="InterPro" id="IPR036291">
    <property type="entry name" value="NAD(P)-bd_dom_sf"/>
</dbReference>
<sequence>MNKVVFITGATSGFGRATARRFAEAGWALVLSGRRLERLEALKAELEGKVPVHIAALDVRDAAAVQAMVDALPAPFDKVHALVNNAGLALAPEPAQKVALEDWHTMIDTNITGLVNVTHAVLPKLLETGKGASIINIGSVAGEWPYPGGHVYGASKAFVKQFSFNLRCDLIATGVRVTDIAPGMAETEFTLVRTKGNQAASDALYGSTTPLTAEDIAEQIFYVATLPEHININRLEIMPSRQAWSPFAVDRDK</sequence>
<dbReference type="GO" id="GO:0016616">
    <property type="term" value="F:oxidoreductase activity, acting on the CH-OH group of donors, NAD or NADP as acceptor"/>
    <property type="evidence" value="ECO:0007669"/>
    <property type="project" value="UniProtKB-ARBA"/>
</dbReference>
<feature type="domain" description="Ketoreductase" evidence="4">
    <location>
        <begin position="3"/>
        <end position="187"/>
    </location>
</feature>
<evidence type="ECO:0000313" key="6">
    <source>
        <dbReference type="Proteomes" id="UP000293172"/>
    </source>
</evidence>